<accession>A0A367LE22</accession>
<evidence type="ECO:0000313" key="2">
    <source>
        <dbReference type="EMBL" id="RCI12667.1"/>
    </source>
</evidence>
<evidence type="ECO:0000313" key="3">
    <source>
        <dbReference type="Proteomes" id="UP000253664"/>
    </source>
</evidence>
<reference evidence="2 3" key="1">
    <citation type="journal article" date="2015" name="BMC Genomics">
        <title>Insights from the genome of Ophiocordyceps polyrhachis-furcata to pathogenicity and host specificity in insect fungi.</title>
        <authorList>
            <person name="Wichadakul D."/>
            <person name="Kobmoo N."/>
            <person name="Ingsriswang S."/>
            <person name="Tangphatsornruang S."/>
            <person name="Chantasingh D."/>
            <person name="Luangsa-ard J.J."/>
            <person name="Eurwilaichitr L."/>
        </authorList>
    </citation>
    <scope>NUCLEOTIDE SEQUENCE [LARGE SCALE GENOMIC DNA]</scope>
    <source>
        <strain evidence="2 3">BCC 54312</strain>
    </source>
</reference>
<organism evidence="2 3">
    <name type="scientific">Ophiocordyceps polyrhachis-furcata BCC 54312</name>
    <dbReference type="NCBI Taxonomy" id="1330021"/>
    <lineage>
        <taxon>Eukaryota</taxon>
        <taxon>Fungi</taxon>
        <taxon>Dikarya</taxon>
        <taxon>Ascomycota</taxon>
        <taxon>Pezizomycotina</taxon>
        <taxon>Sordariomycetes</taxon>
        <taxon>Hypocreomycetidae</taxon>
        <taxon>Hypocreales</taxon>
        <taxon>Ophiocordycipitaceae</taxon>
        <taxon>Ophiocordyceps</taxon>
    </lineage>
</organism>
<protein>
    <submittedName>
        <fullName evidence="2">Uncharacterized protein</fullName>
    </submittedName>
</protein>
<name>A0A367LE22_9HYPO</name>
<dbReference type="Proteomes" id="UP000253664">
    <property type="component" value="Unassembled WGS sequence"/>
</dbReference>
<evidence type="ECO:0000256" key="1">
    <source>
        <dbReference type="SAM" id="MobiDB-lite"/>
    </source>
</evidence>
<comment type="caution">
    <text evidence="2">The sequence shown here is derived from an EMBL/GenBank/DDBJ whole genome shotgun (WGS) entry which is preliminary data.</text>
</comment>
<keyword evidence="3" id="KW-1185">Reference proteome</keyword>
<dbReference type="AlphaFoldDB" id="A0A367LE22"/>
<proteinExistence type="predicted"/>
<sequence length="185" mass="19883">MPSRSFGAKACLSRRKPHYSLVQLPSARFSRSIMNFSVIVQALLVGLGSAASQEVNVKGCDLQGASPPRGDTGVCPAAGQSCEAFCADLYNQVVLNVTSEESVNSTDQEQKAESSADQQPPCKSDSNIVFPSDSEKQKKETMDMDSLVGNGNQLQGLLVKMKMDHPYAFVLTFAALYILSRDSPA</sequence>
<dbReference type="EMBL" id="LKCN02000007">
    <property type="protein sequence ID" value="RCI12667.1"/>
    <property type="molecule type" value="Genomic_DNA"/>
</dbReference>
<gene>
    <name evidence="2" type="ORF">L249_0874</name>
</gene>
<feature type="region of interest" description="Disordered" evidence="1">
    <location>
        <begin position="101"/>
        <end position="140"/>
    </location>
</feature>